<evidence type="ECO:0000313" key="1">
    <source>
        <dbReference type="EMBL" id="HHS28681.1"/>
    </source>
</evidence>
<protein>
    <submittedName>
        <fullName evidence="1">Uncharacterized protein</fullName>
    </submittedName>
</protein>
<gene>
    <name evidence="1" type="ORF">ENV52_03145</name>
</gene>
<name>A0A7V6A2D3_9BACT</name>
<organism evidence="1">
    <name type="scientific">Desulfobacca acetoxidans</name>
    <dbReference type="NCBI Taxonomy" id="60893"/>
    <lineage>
        <taxon>Bacteria</taxon>
        <taxon>Pseudomonadati</taxon>
        <taxon>Thermodesulfobacteriota</taxon>
        <taxon>Desulfobaccia</taxon>
        <taxon>Desulfobaccales</taxon>
        <taxon>Desulfobaccaceae</taxon>
        <taxon>Desulfobacca</taxon>
    </lineage>
</organism>
<comment type="caution">
    <text evidence="1">The sequence shown here is derived from an EMBL/GenBank/DDBJ whole genome shotgun (WGS) entry which is preliminary data.</text>
</comment>
<proteinExistence type="predicted"/>
<dbReference type="EMBL" id="DTGR01000048">
    <property type="protein sequence ID" value="HHS28681.1"/>
    <property type="molecule type" value="Genomic_DNA"/>
</dbReference>
<accession>A0A7V6A2D3</accession>
<sequence length="135" mass="14621">MAKGMTAEPLSPDASAGPITLEVSLTPLAEVLREIETFAAHHNLALAGWAALPATLEEPLTLAACHVPAPKLFVFSEKATLTARATPEGNVRLTVTGDFKSRKIPCQETDLVLHLERANSTRLLSYCFSIIRSRR</sequence>
<dbReference type="AlphaFoldDB" id="A0A7V6A2D3"/>
<reference evidence="1" key="1">
    <citation type="journal article" date="2020" name="mSystems">
        <title>Genome- and Community-Level Interaction Insights into Carbon Utilization and Element Cycling Functions of Hydrothermarchaeota in Hydrothermal Sediment.</title>
        <authorList>
            <person name="Zhou Z."/>
            <person name="Liu Y."/>
            <person name="Xu W."/>
            <person name="Pan J."/>
            <person name="Luo Z.H."/>
            <person name="Li M."/>
        </authorList>
    </citation>
    <scope>NUCLEOTIDE SEQUENCE [LARGE SCALE GENOMIC DNA]</scope>
    <source>
        <strain evidence="1">SpSt-767</strain>
    </source>
</reference>